<comment type="caution">
    <text evidence="6">The sequence shown here is derived from an EMBL/GenBank/DDBJ whole genome shotgun (WGS) entry which is preliminary data.</text>
</comment>
<dbReference type="PROSITE" id="PS50600">
    <property type="entry name" value="ULP_PROTEASE"/>
    <property type="match status" value="1"/>
</dbReference>
<reference evidence="6 7" key="1">
    <citation type="journal article" date="2013" name="Curr. Biol.">
        <title>The Genome of the Foraminiferan Reticulomyxa filosa.</title>
        <authorList>
            <person name="Glockner G."/>
            <person name="Hulsmann N."/>
            <person name="Schleicher M."/>
            <person name="Noegel A.A."/>
            <person name="Eichinger L."/>
            <person name="Gallinger C."/>
            <person name="Pawlowski J."/>
            <person name="Sierra R."/>
            <person name="Euteneuer U."/>
            <person name="Pillet L."/>
            <person name="Moustafa A."/>
            <person name="Platzer M."/>
            <person name="Groth M."/>
            <person name="Szafranski K."/>
            <person name="Schliwa M."/>
        </authorList>
    </citation>
    <scope>NUCLEOTIDE SEQUENCE [LARGE SCALE GENOMIC DNA]</scope>
</reference>
<dbReference type="InterPro" id="IPR038765">
    <property type="entry name" value="Papain-like_cys_pep_sf"/>
</dbReference>
<proteinExistence type="inferred from homology"/>
<keyword evidence="3" id="KW-0378">Hydrolase</keyword>
<name>X6M261_RETFI</name>
<evidence type="ECO:0000256" key="3">
    <source>
        <dbReference type="ARBA" id="ARBA00022801"/>
    </source>
</evidence>
<gene>
    <name evidence="6" type="ORF">RFI_29436</name>
</gene>
<accession>X6M261</accession>
<dbReference type="GO" id="GO:0006508">
    <property type="term" value="P:proteolysis"/>
    <property type="evidence" value="ECO:0007669"/>
    <property type="project" value="UniProtKB-KW"/>
</dbReference>
<evidence type="ECO:0000313" key="6">
    <source>
        <dbReference type="EMBL" id="ETO07954.1"/>
    </source>
</evidence>
<keyword evidence="4" id="KW-0788">Thiol protease</keyword>
<dbReference type="SUPFAM" id="SSF54001">
    <property type="entry name" value="Cysteine proteinases"/>
    <property type="match status" value="1"/>
</dbReference>
<organism evidence="6 7">
    <name type="scientific">Reticulomyxa filosa</name>
    <dbReference type="NCBI Taxonomy" id="46433"/>
    <lineage>
        <taxon>Eukaryota</taxon>
        <taxon>Sar</taxon>
        <taxon>Rhizaria</taxon>
        <taxon>Retaria</taxon>
        <taxon>Foraminifera</taxon>
        <taxon>Monothalamids</taxon>
        <taxon>Reticulomyxidae</taxon>
        <taxon>Reticulomyxa</taxon>
    </lineage>
</organism>
<keyword evidence="2" id="KW-0645">Protease</keyword>
<dbReference type="Proteomes" id="UP000023152">
    <property type="component" value="Unassembled WGS sequence"/>
</dbReference>
<dbReference type="GO" id="GO:0008234">
    <property type="term" value="F:cysteine-type peptidase activity"/>
    <property type="evidence" value="ECO:0007669"/>
    <property type="project" value="UniProtKB-KW"/>
</dbReference>
<evidence type="ECO:0000313" key="7">
    <source>
        <dbReference type="Proteomes" id="UP000023152"/>
    </source>
</evidence>
<evidence type="ECO:0000256" key="4">
    <source>
        <dbReference type="ARBA" id="ARBA00022807"/>
    </source>
</evidence>
<comment type="similarity">
    <text evidence="1">Belongs to the peptidase C48 family.</text>
</comment>
<dbReference type="InterPro" id="IPR003653">
    <property type="entry name" value="Peptidase_C48_C"/>
</dbReference>
<evidence type="ECO:0000256" key="2">
    <source>
        <dbReference type="ARBA" id="ARBA00022670"/>
    </source>
</evidence>
<dbReference type="PANTHER" id="PTHR46915">
    <property type="entry name" value="UBIQUITIN-LIKE PROTEASE 4-RELATED"/>
    <property type="match status" value="1"/>
</dbReference>
<evidence type="ECO:0000256" key="1">
    <source>
        <dbReference type="ARBA" id="ARBA00005234"/>
    </source>
</evidence>
<protein>
    <recommendedName>
        <fullName evidence="5">Ubiquitin-like protease family profile domain-containing protein</fullName>
    </recommendedName>
</protein>
<dbReference type="PANTHER" id="PTHR46915:SF2">
    <property type="entry name" value="UBIQUITIN-LIKE PROTEASE 4"/>
    <property type="match status" value="1"/>
</dbReference>
<dbReference type="EMBL" id="ASPP01025517">
    <property type="protein sequence ID" value="ETO07954.1"/>
    <property type="molecule type" value="Genomic_DNA"/>
</dbReference>
<dbReference type="GO" id="GO:0016926">
    <property type="term" value="P:protein desumoylation"/>
    <property type="evidence" value="ECO:0007669"/>
    <property type="project" value="UniProtKB-ARBA"/>
</dbReference>
<evidence type="ECO:0000259" key="5">
    <source>
        <dbReference type="PROSITE" id="PS50600"/>
    </source>
</evidence>
<feature type="domain" description="Ubiquitin-like protease family profile" evidence="5">
    <location>
        <begin position="127"/>
        <end position="290"/>
    </location>
</feature>
<dbReference type="Gene3D" id="3.40.395.10">
    <property type="entry name" value="Adenoviral Proteinase, Chain A"/>
    <property type="match status" value="1"/>
</dbReference>
<keyword evidence="7" id="KW-1185">Reference proteome</keyword>
<feature type="non-terminal residue" evidence="6">
    <location>
        <position position="1"/>
    </location>
</feature>
<sequence length="290" mass="33918">FVKTKRTNILFLKHFNSNNENKLMQSKLDEVKDNCLSGRNDTKNNIDIEDIKFTYKKRGFRSIKRKNFYKKRKQLKKKVEQFHQIDSTMIKATKLQPLADEQKIIVHKALKKAKKDERALIVDGEYGKLIVSDILLLTPRKWLNDEIINYYAAMLVKRSNSGECKSSVVLLNSFFYSKLAGNGYNYSAVSRWTMTDQLHRRYLYKNVKTIFDLEKVIFPININDHWICGCINIKKNRMFHAIQSYIIKAKVKSKKQKVQIANAIPFQYNIGYLVTVEQVVAMTSNLPTSM</sequence>
<dbReference type="OrthoDB" id="1939479at2759"/>
<dbReference type="AlphaFoldDB" id="X6M261"/>